<keyword evidence="2" id="KW-0732">Signal</keyword>
<dbReference type="Proteomes" id="UP001595075">
    <property type="component" value="Unassembled WGS sequence"/>
</dbReference>
<dbReference type="InterPro" id="IPR050491">
    <property type="entry name" value="AmpC-like"/>
</dbReference>
<dbReference type="InterPro" id="IPR021860">
    <property type="entry name" value="Peptidase_S12_Pab87-rel_C"/>
</dbReference>
<dbReference type="Gene3D" id="2.40.128.600">
    <property type="match status" value="1"/>
</dbReference>
<dbReference type="Gene3D" id="3.40.710.10">
    <property type="entry name" value="DD-peptidase/beta-lactamase superfamily"/>
    <property type="match status" value="1"/>
</dbReference>
<dbReference type="Pfam" id="PF00144">
    <property type="entry name" value="Beta-lactamase"/>
    <property type="match status" value="1"/>
</dbReference>
<dbReference type="Pfam" id="PF11954">
    <property type="entry name" value="DUF3471"/>
    <property type="match status" value="1"/>
</dbReference>
<feature type="domain" description="Peptidase S12 Pab87-related C-terminal" evidence="4">
    <location>
        <begin position="428"/>
        <end position="535"/>
    </location>
</feature>
<evidence type="ECO:0000259" key="3">
    <source>
        <dbReference type="Pfam" id="PF00144"/>
    </source>
</evidence>
<evidence type="ECO:0008006" key="7">
    <source>
        <dbReference type="Google" id="ProtNLM"/>
    </source>
</evidence>
<evidence type="ECO:0000313" key="6">
    <source>
        <dbReference type="Proteomes" id="UP001595075"/>
    </source>
</evidence>
<sequence>MMLMHWLSCLCVLQSLPSSLARDHEQSVLKNDDRKFNPFDSKLAELIKTSLEEWNVPGIAIGVVDGDETWTEGYGIATLPSTPVTPSTLFYGASTTKAFTAAGMSLLITDNSSKHFPQSWKTPVSSLIHDDFVLQDEWATNHLTIEDILSHRTGMPRHDLSYGGTYEGRNSTPRDVVRALRYLPVTEEPRVRWQYCNMMYVVAGHIIETLSGGSLESFLKEKIWKPLGMKSTSFSNSDAKNGPNHFAQGYVYYNNTYLPVPYEDDLVTSAAAGSIISNVLDYSKWLHALLHTSPPIPKEAYTELFTPRMLQPSNDLPYTGTISYALGWDTSTYKGYQFYEHSGGVEAFGSHVIFFPELGFGVCAFGNTGITSNVVELIAIWRLIDEKIGVKEEERFDWGARFKRLLKEREANYNSRTSHYYPDIPSPTLPPTLPLSSYSGTYSHPAYRKFTIVHNPKTNTLHADREDVSWKVSFDFKHVSGDYFMGYMDSKTAPGLVFKQAMAAEFTVGSSGKADRLGMALEEEMGKDGRIWFERV</sequence>
<feature type="signal peptide" evidence="2">
    <location>
        <begin position="1"/>
        <end position="21"/>
    </location>
</feature>
<keyword evidence="6" id="KW-1185">Reference proteome</keyword>
<accession>A0ABR4BZ97</accession>
<dbReference type="PANTHER" id="PTHR46825:SF15">
    <property type="entry name" value="BETA-LACTAMASE-RELATED DOMAIN-CONTAINING PROTEIN"/>
    <property type="match status" value="1"/>
</dbReference>
<evidence type="ECO:0000256" key="2">
    <source>
        <dbReference type="SAM" id="SignalP"/>
    </source>
</evidence>
<dbReference type="EMBL" id="JAZHXI010000016">
    <property type="protein sequence ID" value="KAL2062947.1"/>
    <property type="molecule type" value="Genomic_DNA"/>
</dbReference>
<evidence type="ECO:0000259" key="4">
    <source>
        <dbReference type="Pfam" id="PF11954"/>
    </source>
</evidence>
<feature type="chain" id="PRO_5045320014" description="Penicillin-binding protein" evidence="2">
    <location>
        <begin position="22"/>
        <end position="536"/>
    </location>
</feature>
<gene>
    <name evidence="5" type="ORF">VTL71DRAFT_6019</name>
</gene>
<comment type="similarity">
    <text evidence="1">Belongs to the peptidase S12 family.</text>
</comment>
<dbReference type="InterPro" id="IPR001466">
    <property type="entry name" value="Beta-lactam-related"/>
</dbReference>
<dbReference type="SUPFAM" id="SSF56601">
    <property type="entry name" value="beta-lactamase/transpeptidase-like"/>
    <property type="match status" value="1"/>
</dbReference>
<evidence type="ECO:0000313" key="5">
    <source>
        <dbReference type="EMBL" id="KAL2062947.1"/>
    </source>
</evidence>
<organism evidence="5 6">
    <name type="scientific">Oculimacula yallundae</name>
    <dbReference type="NCBI Taxonomy" id="86028"/>
    <lineage>
        <taxon>Eukaryota</taxon>
        <taxon>Fungi</taxon>
        <taxon>Dikarya</taxon>
        <taxon>Ascomycota</taxon>
        <taxon>Pezizomycotina</taxon>
        <taxon>Leotiomycetes</taxon>
        <taxon>Helotiales</taxon>
        <taxon>Ploettnerulaceae</taxon>
        <taxon>Oculimacula</taxon>
    </lineage>
</organism>
<dbReference type="PANTHER" id="PTHR46825">
    <property type="entry name" value="D-ALANYL-D-ALANINE-CARBOXYPEPTIDASE/ENDOPEPTIDASE AMPH"/>
    <property type="match status" value="1"/>
</dbReference>
<comment type="caution">
    <text evidence="5">The sequence shown here is derived from an EMBL/GenBank/DDBJ whole genome shotgun (WGS) entry which is preliminary data.</text>
</comment>
<feature type="domain" description="Beta-lactamase-related" evidence="3">
    <location>
        <begin position="44"/>
        <end position="368"/>
    </location>
</feature>
<protein>
    <recommendedName>
        <fullName evidence="7">Penicillin-binding protein</fullName>
    </recommendedName>
</protein>
<evidence type="ECO:0000256" key="1">
    <source>
        <dbReference type="ARBA" id="ARBA00038215"/>
    </source>
</evidence>
<proteinExistence type="inferred from homology"/>
<name>A0ABR4BZ97_9HELO</name>
<dbReference type="InterPro" id="IPR012338">
    <property type="entry name" value="Beta-lactam/transpept-like"/>
</dbReference>
<reference evidence="5 6" key="1">
    <citation type="journal article" date="2024" name="Commun. Biol.">
        <title>Comparative genomic analysis of thermophilic fungi reveals convergent evolutionary adaptations and gene losses.</title>
        <authorList>
            <person name="Steindorff A.S."/>
            <person name="Aguilar-Pontes M.V."/>
            <person name="Robinson A.J."/>
            <person name="Andreopoulos B."/>
            <person name="LaButti K."/>
            <person name="Kuo A."/>
            <person name="Mondo S."/>
            <person name="Riley R."/>
            <person name="Otillar R."/>
            <person name="Haridas S."/>
            <person name="Lipzen A."/>
            <person name="Grimwood J."/>
            <person name="Schmutz J."/>
            <person name="Clum A."/>
            <person name="Reid I.D."/>
            <person name="Moisan M.C."/>
            <person name="Butler G."/>
            <person name="Nguyen T.T.M."/>
            <person name="Dewar K."/>
            <person name="Conant G."/>
            <person name="Drula E."/>
            <person name="Henrissat B."/>
            <person name="Hansel C."/>
            <person name="Singer S."/>
            <person name="Hutchinson M.I."/>
            <person name="de Vries R.P."/>
            <person name="Natvig D.O."/>
            <person name="Powell A.J."/>
            <person name="Tsang A."/>
            <person name="Grigoriev I.V."/>
        </authorList>
    </citation>
    <scope>NUCLEOTIDE SEQUENCE [LARGE SCALE GENOMIC DNA]</scope>
    <source>
        <strain evidence="5 6">CBS 494.80</strain>
    </source>
</reference>